<reference evidence="4 7" key="1">
    <citation type="submission" date="2022-07" db="EMBL/GenBank/DDBJ databases">
        <authorList>
            <person name="Criscuolo A."/>
        </authorList>
    </citation>
    <scope>NUCLEOTIDE SEQUENCE</scope>
    <source>
        <strain evidence="7">CIP 111951</strain>
        <strain evidence="4">CIP111854</strain>
        <strain evidence="5">CIP111951</strain>
    </source>
</reference>
<dbReference type="SMART" id="SM00854">
    <property type="entry name" value="PGA_cap"/>
    <property type="match status" value="1"/>
</dbReference>
<evidence type="ECO:0000313" key="4">
    <source>
        <dbReference type="EMBL" id="CAH9059671.1"/>
    </source>
</evidence>
<dbReference type="InterPro" id="IPR019079">
    <property type="entry name" value="Capsule_synth_CapA"/>
</dbReference>
<dbReference type="PANTHER" id="PTHR33393">
    <property type="entry name" value="POLYGLUTAMINE SYNTHESIS ACCESSORY PROTEIN RV0574C-RELATED"/>
    <property type="match status" value="1"/>
</dbReference>
<keyword evidence="6" id="KW-1185">Reference proteome</keyword>
<dbReference type="Gene3D" id="3.60.21.10">
    <property type="match status" value="1"/>
</dbReference>
<dbReference type="InterPro" id="IPR052169">
    <property type="entry name" value="CW_Biosynth-Accessory"/>
</dbReference>
<evidence type="ECO:0000256" key="2">
    <source>
        <dbReference type="SAM" id="SignalP"/>
    </source>
</evidence>
<sequence length="741" mass="81688">MQKTLPFFLISRSITIAVCLFLSACSVEDAYETGPSEQQQQEQTQQQEQQEKTLTVDITLTETTGTHVTEAQVFVANQVFISNALGNVKINNLPLGNYTVHVVKPGFFTNTSTIRVLPNATTHSIRMTEKSPQQATLIFGGDTMFGRRFMDPSLTTMSNNVPNIDDALIQPQTAASSAVSIAKYLKQLFSSADFASVNLESPILETPTSVHPTKEFAFFSLPDTLAGIQSMGIDYVALGNNHVYDYLEQGLSDTLNYVNSAGLLHSGAGFDNVQAYAPLYTQVNGTSLALVSATSITGEANPIDYIAQETKGGAADLTNNTQLNAALVAAKSNSDYVIAQMHGGDEYSFAPTGYIRNRFEFVARRNIDLAIAHHPHVAQGFAVFENTPAILGLGNLIFDQNRLETLLGLAVSVTIDKTQTPATQFARAYPIYLENYEPQLVTGFLSDYLVRRIAEFSDDNVTIIPRNGYADVYFSNTQITPQIITKTVTVPSGVHVVDLREYAPSNAFISQLHIDESAELTLGRDLMIFGDFEDWDNDEEFGEVARWELSDEDVSTCISGAYQHQQGACLSRTQFDNTPLTLTFRETIRTMPITPADNTLLAYHDFTLFGYAKADNAGDFKAKLSIRTAEDGLEFSNTRTPLINAGSYDWQAFSYHFELPDDNQTLGPENLPARGVNVAFTHSPPETGEATLSLDQIALVSWQKTLNIVDNHWQNNKMHGMDFIKINASKPVTLTMSYSYF</sequence>
<evidence type="ECO:0000313" key="5">
    <source>
        <dbReference type="EMBL" id="CAH9064170.1"/>
    </source>
</evidence>
<dbReference type="PANTHER" id="PTHR33393:SF13">
    <property type="entry name" value="PGA BIOSYNTHESIS PROTEIN CAPA"/>
    <property type="match status" value="1"/>
</dbReference>
<dbReference type="RefSeq" id="WP_261594362.1">
    <property type="nucleotide sequence ID" value="NZ_CAMAPC010000008.1"/>
</dbReference>
<keyword evidence="2" id="KW-0732">Signal</keyword>
<dbReference type="SUPFAM" id="SSF49452">
    <property type="entry name" value="Starch-binding domain-like"/>
    <property type="match status" value="1"/>
</dbReference>
<protein>
    <recommendedName>
        <fullName evidence="3">Capsule synthesis protein CapA domain-containing protein</fullName>
    </recommendedName>
</protein>
<organism evidence="4 6">
    <name type="scientific">Pseudoalteromonas holothuriae</name>
    <dbReference type="NCBI Taxonomy" id="2963714"/>
    <lineage>
        <taxon>Bacteria</taxon>
        <taxon>Pseudomonadati</taxon>
        <taxon>Pseudomonadota</taxon>
        <taxon>Gammaproteobacteria</taxon>
        <taxon>Alteromonadales</taxon>
        <taxon>Pseudoalteromonadaceae</taxon>
        <taxon>Pseudoalteromonas</taxon>
    </lineage>
</organism>
<dbReference type="EMBL" id="CAMAPD010000016">
    <property type="protein sequence ID" value="CAH9064170.1"/>
    <property type="molecule type" value="Genomic_DNA"/>
</dbReference>
<dbReference type="Gene3D" id="2.60.40.1120">
    <property type="entry name" value="Carboxypeptidase-like, regulatory domain"/>
    <property type="match status" value="1"/>
</dbReference>
<accession>A0A9W4QZ54</accession>
<dbReference type="EMBL" id="CAMAPC010000008">
    <property type="protein sequence ID" value="CAH9059671.1"/>
    <property type="molecule type" value="Genomic_DNA"/>
</dbReference>
<dbReference type="AlphaFoldDB" id="A0A9W4QZ54"/>
<dbReference type="Proteomes" id="UP001152467">
    <property type="component" value="Unassembled WGS sequence"/>
</dbReference>
<feature type="domain" description="Capsule synthesis protein CapA" evidence="3">
    <location>
        <begin position="136"/>
        <end position="400"/>
    </location>
</feature>
<evidence type="ECO:0000259" key="3">
    <source>
        <dbReference type="SMART" id="SM00854"/>
    </source>
</evidence>
<dbReference type="CDD" id="cd07381">
    <property type="entry name" value="MPP_CapA"/>
    <property type="match status" value="1"/>
</dbReference>
<gene>
    <name evidence="4" type="ORF">PSECIP111854_02453</name>
    <name evidence="5" type="ORF">PSECIP111951_03065</name>
</gene>
<dbReference type="Pfam" id="PF09587">
    <property type="entry name" value="PGA_cap"/>
    <property type="match status" value="1"/>
</dbReference>
<evidence type="ECO:0000313" key="6">
    <source>
        <dbReference type="Proteomes" id="UP001152467"/>
    </source>
</evidence>
<dbReference type="SUPFAM" id="SSF56300">
    <property type="entry name" value="Metallo-dependent phosphatases"/>
    <property type="match status" value="1"/>
</dbReference>
<proteinExistence type="inferred from homology"/>
<feature type="signal peptide" evidence="2">
    <location>
        <begin position="1"/>
        <end position="30"/>
    </location>
</feature>
<dbReference type="InterPro" id="IPR029052">
    <property type="entry name" value="Metallo-depent_PP-like"/>
</dbReference>
<dbReference type="PROSITE" id="PS51257">
    <property type="entry name" value="PROKAR_LIPOPROTEIN"/>
    <property type="match status" value="1"/>
</dbReference>
<feature type="chain" id="PRO_5040718128" description="Capsule synthesis protein CapA domain-containing protein" evidence="2">
    <location>
        <begin position="31"/>
        <end position="741"/>
    </location>
</feature>
<evidence type="ECO:0000256" key="1">
    <source>
        <dbReference type="ARBA" id="ARBA00005662"/>
    </source>
</evidence>
<dbReference type="InterPro" id="IPR013784">
    <property type="entry name" value="Carb-bd-like_fold"/>
</dbReference>
<dbReference type="Proteomes" id="UP001152485">
    <property type="component" value="Unassembled WGS sequence"/>
</dbReference>
<comment type="caution">
    <text evidence="4">The sequence shown here is derived from an EMBL/GenBank/DDBJ whole genome shotgun (WGS) entry which is preliminary data.</text>
</comment>
<evidence type="ECO:0000313" key="7">
    <source>
        <dbReference type="Proteomes" id="UP001152485"/>
    </source>
</evidence>
<name>A0A9W4QZ54_9GAMM</name>
<dbReference type="GO" id="GO:0030246">
    <property type="term" value="F:carbohydrate binding"/>
    <property type="evidence" value="ECO:0007669"/>
    <property type="project" value="InterPro"/>
</dbReference>
<comment type="similarity">
    <text evidence="1">Belongs to the CapA family.</text>
</comment>